<evidence type="ECO:0000256" key="1">
    <source>
        <dbReference type="SAM" id="Phobius"/>
    </source>
</evidence>
<accession>V4PJ66</accession>
<dbReference type="PATRIC" id="fig|1121022.4.peg.3868"/>
<keyword evidence="1" id="KW-0472">Membrane</keyword>
<gene>
    <name evidence="2" type="ORF">ABENE_18905</name>
</gene>
<evidence type="ECO:0000313" key="2">
    <source>
        <dbReference type="EMBL" id="ESQ85465.1"/>
    </source>
</evidence>
<keyword evidence="3" id="KW-1185">Reference proteome</keyword>
<dbReference type="AlphaFoldDB" id="V4PJ66"/>
<proteinExistence type="predicted"/>
<organism evidence="2 3">
    <name type="scientific">Asticcacaulis benevestitus DSM 16100 = ATCC BAA-896</name>
    <dbReference type="NCBI Taxonomy" id="1121022"/>
    <lineage>
        <taxon>Bacteria</taxon>
        <taxon>Pseudomonadati</taxon>
        <taxon>Pseudomonadota</taxon>
        <taxon>Alphaproteobacteria</taxon>
        <taxon>Caulobacterales</taxon>
        <taxon>Caulobacteraceae</taxon>
        <taxon>Asticcacaulis</taxon>
    </lineage>
</organism>
<evidence type="ECO:0000313" key="3">
    <source>
        <dbReference type="Proteomes" id="UP000017837"/>
    </source>
</evidence>
<keyword evidence="1" id="KW-1133">Transmembrane helix</keyword>
<dbReference type="EMBL" id="AWGB01000059">
    <property type="protein sequence ID" value="ESQ85465.1"/>
    <property type="molecule type" value="Genomic_DNA"/>
</dbReference>
<dbReference type="Proteomes" id="UP000017837">
    <property type="component" value="Unassembled WGS sequence"/>
</dbReference>
<keyword evidence="1" id="KW-0812">Transmembrane</keyword>
<name>V4PJ66_9CAUL</name>
<reference evidence="2 3" key="1">
    <citation type="journal article" date="2014" name="Nature">
        <title>Sequential evolution of bacterial morphology by co-option of a developmental regulator.</title>
        <authorList>
            <person name="Jiang C."/>
            <person name="Brown P.J."/>
            <person name="Ducret A."/>
            <person name="Brun Y.V."/>
        </authorList>
    </citation>
    <scope>NUCLEOTIDE SEQUENCE [LARGE SCALE GENOMIC DNA]</scope>
    <source>
        <strain evidence="2 3">DSM 16100</strain>
    </source>
</reference>
<protein>
    <submittedName>
        <fullName evidence="2">Uncharacterized protein</fullName>
    </submittedName>
</protein>
<feature type="transmembrane region" description="Helical" evidence="1">
    <location>
        <begin position="15"/>
        <end position="34"/>
    </location>
</feature>
<comment type="caution">
    <text evidence="2">The sequence shown here is derived from an EMBL/GenBank/DDBJ whole genome shotgun (WGS) entry which is preliminary data.</text>
</comment>
<sequence>MTPYEIPTHRTAKETVVAVALLPVALVLLAFLAVREYW</sequence>